<protein>
    <recommendedName>
        <fullName evidence="1">Aminotransferase-like plant mobile domain-containing protein</fullName>
    </recommendedName>
</protein>
<sequence length="276" mass="31494">MQGRKEILCSVQPFNPFDSVDANKIRLALENYLLIGTSKVRKDKRKQVFFDDPGALTFCSRNEEFNNLEPMVDDRVVDIIKGVGLEGLLRTPGRETNHGLITTLIERWQPETHTFHMPHGEVTITLQDVEVLFGLPADGKAVVKSTEKIWKDMFRDFLGFTVPLDNTPVVWQPYEAELSNLLTYCIVGRAVWTTMVSLVCFHLVEKHTLDHVVHLFGIVQEIPQPVNIDVVLLGIDLRGKVGVDWMQKHVGHILNWGNRFEQRCHAVLGDMPLNYK</sequence>
<dbReference type="AlphaFoldDB" id="A0AAW2CG74"/>
<dbReference type="Proteomes" id="UP001459277">
    <property type="component" value="Unassembled WGS sequence"/>
</dbReference>
<evidence type="ECO:0000313" key="2">
    <source>
        <dbReference type="EMBL" id="KAK9996746.1"/>
    </source>
</evidence>
<dbReference type="EMBL" id="JAZDWU010000007">
    <property type="protein sequence ID" value="KAK9996746.1"/>
    <property type="molecule type" value="Genomic_DNA"/>
</dbReference>
<dbReference type="GO" id="GO:0010073">
    <property type="term" value="P:meristem maintenance"/>
    <property type="evidence" value="ECO:0007669"/>
    <property type="project" value="InterPro"/>
</dbReference>
<keyword evidence="3" id="KW-1185">Reference proteome</keyword>
<dbReference type="Pfam" id="PF10536">
    <property type="entry name" value="PMD"/>
    <property type="match status" value="2"/>
</dbReference>
<dbReference type="InterPro" id="IPR019557">
    <property type="entry name" value="AminoTfrase-like_pln_mobile"/>
</dbReference>
<feature type="domain" description="Aminotransferase-like plant mobile" evidence="1">
    <location>
        <begin position="96"/>
        <end position="161"/>
    </location>
</feature>
<dbReference type="PANTHER" id="PTHR46033">
    <property type="entry name" value="PROTEIN MAIN-LIKE 2"/>
    <property type="match status" value="1"/>
</dbReference>
<organism evidence="2 3">
    <name type="scientific">Lithocarpus litseifolius</name>
    <dbReference type="NCBI Taxonomy" id="425828"/>
    <lineage>
        <taxon>Eukaryota</taxon>
        <taxon>Viridiplantae</taxon>
        <taxon>Streptophyta</taxon>
        <taxon>Embryophyta</taxon>
        <taxon>Tracheophyta</taxon>
        <taxon>Spermatophyta</taxon>
        <taxon>Magnoliopsida</taxon>
        <taxon>eudicotyledons</taxon>
        <taxon>Gunneridae</taxon>
        <taxon>Pentapetalae</taxon>
        <taxon>rosids</taxon>
        <taxon>fabids</taxon>
        <taxon>Fagales</taxon>
        <taxon>Fagaceae</taxon>
        <taxon>Lithocarpus</taxon>
    </lineage>
</organism>
<evidence type="ECO:0000259" key="1">
    <source>
        <dbReference type="Pfam" id="PF10536"/>
    </source>
</evidence>
<name>A0AAW2CG74_9ROSI</name>
<accession>A0AAW2CG74</accession>
<feature type="domain" description="Aminotransferase-like plant mobile" evidence="1">
    <location>
        <begin position="166"/>
        <end position="260"/>
    </location>
</feature>
<proteinExistence type="predicted"/>
<evidence type="ECO:0000313" key="3">
    <source>
        <dbReference type="Proteomes" id="UP001459277"/>
    </source>
</evidence>
<gene>
    <name evidence="2" type="ORF">SO802_021432</name>
</gene>
<reference evidence="2 3" key="1">
    <citation type="submission" date="2024-01" db="EMBL/GenBank/DDBJ databases">
        <title>A telomere-to-telomere, gap-free genome of sweet tea (Lithocarpus litseifolius).</title>
        <authorList>
            <person name="Zhou J."/>
        </authorList>
    </citation>
    <scope>NUCLEOTIDE SEQUENCE [LARGE SCALE GENOMIC DNA]</scope>
    <source>
        <strain evidence="2">Zhou-2022a</strain>
        <tissue evidence="2">Leaf</tissue>
    </source>
</reference>
<dbReference type="PANTHER" id="PTHR46033:SF60">
    <property type="entry name" value="AMINOTRANSFERASE-LIKE PLANT MOBILE DOMAIN-CONTAINING PROTEIN"/>
    <property type="match status" value="1"/>
</dbReference>
<comment type="caution">
    <text evidence="2">The sequence shown here is derived from an EMBL/GenBank/DDBJ whole genome shotgun (WGS) entry which is preliminary data.</text>
</comment>
<dbReference type="InterPro" id="IPR044824">
    <property type="entry name" value="MAIN-like"/>
</dbReference>